<accession>A0A318YZM7</accession>
<protein>
    <submittedName>
        <fullName evidence="3">ALDH-like protein</fullName>
    </submittedName>
</protein>
<dbReference type="GeneID" id="37078250"/>
<keyword evidence="1" id="KW-0560">Oxidoreductase</keyword>
<dbReference type="Pfam" id="PF00171">
    <property type="entry name" value="Aldedh"/>
    <property type="match status" value="1"/>
</dbReference>
<evidence type="ECO:0000256" key="1">
    <source>
        <dbReference type="ARBA" id="ARBA00023002"/>
    </source>
</evidence>
<dbReference type="GO" id="GO:0004777">
    <property type="term" value="F:succinate-semialdehyde dehydrogenase (NAD+) activity"/>
    <property type="evidence" value="ECO:0007669"/>
    <property type="project" value="TreeGrafter"/>
</dbReference>
<dbReference type="OrthoDB" id="310895at2759"/>
<dbReference type="InterPro" id="IPR015590">
    <property type="entry name" value="Aldehyde_DH_dom"/>
</dbReference>
<dbReference type="InterPro" id="IPR016163">
    <property type="entry name" value="Ald_DH_C"/>
</dbReference>
<dbReference type="STRING" id="1450539.A0A318YZM7"/>
<reference evidence="3 4" key="1">
    <citation type="submission" date="2016-12" db="EMBL/GenBank/DDBJ databases">
        <title>The genomes of Aspergillus section Nigri reveals drivers in fungal speciation.</title>
        <authorList>
            <consortium name="DOE Joint Genome Institute"/>
            <person name="Vesth T.C."/>
            <person name="Nybo J."/>
            <person name="Theobald S."/>
            <person name="Brandl J."/>
            <person name="Frisvad J.C."/>
            <person name="Nielsen K.F."/>
            <person name="Lyhne E.K."/>
            <person name="Kogle M.E."/>
            <person name="Kuo A."/>
            <person name="Riley R."/>
            <person name="Clum A."/>
            <person name="Nolan M."/>
            <person name="Lipzen A."/>
            <person name="Salamov A."/>
            <person name="Henrissat B."/>
            <person name="Wiebenga A."/>
            <person name="De Vries R.P."/>
            <person name="Grigoriev I.V."/>
            <person name="Mortensen U.H."/>
            <person name="Andersen M.R."/>
            <person name="Baker S.E."/>
        </authorList>
    </citation>
    <scope>NUCLEOTIDE SEQUENCE [LARGE SCALE GENOMIC DNA]</scope>
    <source>
        <strain evidence="3 4">JOP 1030-1</strain>
    </source>
</reference>
<dbReference type="PANTHER" id="PTHR43353:SF6">
    <property type="entry name" value="CYTOPLASMIC ALDEHYDE DEHYDROGENASE (EUROFUNG)"/>
    <property type="match status" value="1"/>
</dbReference>
<organism evidence="3 4">
    <name type="scientific">Aspergillus saccharolyticus JOP 1030-1</name>
    <dbReference type="NCBI Taxonomy" id="1450539"/>
    <lineage>
        <taxon>Eukaryota</taxon>
        <taxon>Fungi</taxon>
        <taxon>Dikarya</taxon>
        <taxon>Ascomycota</taxon>
        <taxon>Pezizomycotina</taxon>
        <taxon>Eurotiomycetes</taxon>
        <taxon>Eurotiomycetidae</taxon>
        <taxon>Eurotiales</taxon>
        <taxon>Aspergillaceae</taxon>
        <taxon>Aspergillus</taxon>
        <taxon>Aspergillus subgen. Circumdati</taxon>
    </lineage>
</organism>
<proteinExistence type="predicted"/>
<keyword evidence="4" id="KW-1185">Reference proteome</keyword>
<sequence length="460" mass="49921">MTIGTRPFWRSRATRSADCELACHTAWRAFSEGGNGEEPWKRASVEKRRALLHRVADLFLERQEELLSAQIHETSCPMLWAKNNVNLTVQYLREIAACLGQVRGEIPPNDKPNTMAFVFKEPVGGVLVIPPWNAALILCTRAIASAVAAGCTVVLKASELCPYTHSLVHDIFVDAGAPLGVINLLMSARSKAAEVTEWLISHPAIRKIDFIGSAAVGRMIGACAAKYLKPVLLELGGKCPAIVLDDADIYRAAEMCARGAFLHHGQICFSTERIIVHKAIAESFTAMLVQAAGAVTAQGMSGRAITEDIAQHAYDVVQDAASKGCRLVFGKASFKEKSSVALEPTIIGVDTTSPTSLRIIDEESFGPSVSLYIVNDDEEAIKLANQSAYGLNASIHTRDMERGLRIGHELEYGQVHLNFITIYTSPTGPQGGVKGSGWGRQNAIWGVQEFLQDKSITWHG</sequence>
<dbReference type="EMBL" id="KZ821285">
    <property type="protein sequence ID" value="PYH40471.1"/>
    <property type="molecule type" value="Genomic_DNA"/>
</dbReference>
<dbReference type="InterPro" id="IPR016161">
    <property type="entry name" value="Ald_DH/histidinol_DH"/>
</dbReference>
<evidence type="ECO:0000313" key="4">
    <source>
        <dbReference type="Proteomes" id="UP000248349"/>
    </source>
</evidence>
<gene>
    <name evidence="3" type="ORF">BP01DRAFT_377835</name>
</gene>
<dbReference type="AlphaFoldDB" id="A0A318YZM7"/>
<dbReference type="InterPro" id="IPR050740">
    <property type="entry name" value="Aldehyde_DH_Superfamily"/>
</dbReference>
<evidence type="ECO:0000259" key="2">
    <source>
        <dbReference type="Pfam" id="PF00171"/>
    </source>
</evidence>
<name>A0A318YZM7_9EURO</name>
<dbReference type="RefSeq" id="XP_025426453.1">
    <property type="nucleotide sequence ID" value="XM_025577021.1"/>
</dbReference>
<evidence type="ECO:0000313" key="3">
    <source>
        <dbReference type="EMBL" id="PYH40471.1"/>
    </source>
</evidence>
<dbReference type="GO" id="GO:0009450">
    <property type="term" value="P:gamma-aminobutyric acid catabolic process"/>
    <property type="evidence" value="ECO:0007669"/>
    <property type="project" value="TreeGrafter"/>
</dbReference>
<feature type="domain" description="Aldehyde dehydrogenase" evidence="2">
    <location>
        <begin position="10"/>
        <end position="456"/>
    </location>
</feature>
<dbReference type="Gene3D" id="3.40.605.10">
    <property type="entry name" value="Aldehyde Dehydrogenase, Chain A, domain 1"/>
    <property type="match status" value="1"/>
</dbReference>
<dbReference type="Proteomes" id="UP000248349">
    <property type="component" value="Unassembled WGS sequence"/>
</dbReference>
<dbReference type="InterPro" id="IPR016162">
    <property type="entry name" value="Ald_DH_N"/>
</dbReference>
<dbReference type="Gene3D" id="3.40.309.10">
    <property type="entry name" value="Aldehyde Dehydrogenase, Chain A, domain 2"/>
    <property type="match status" value="1"/>
</dbReference>
<dbReference type="SUPFAM" id="SSF53720">
    <property type="entry name" value="ALDH-like"/>
    <property type="match status" value="1"/>
</dbReference>
<dbReference type="PANTHER" id="PTHR43353">
    <property type="entry name" value="SUCCINATE-SEMIALDEHYDE DEHYDROGENASE, MITOCHONDRIAL"/>
    <property type="match status" value="1"/>
</dbReference>